<evidence type="ECO:0000256" key="4">
    <source>
        <dbReference type="ARBA" id="ARBA00022679"/>
    </source>
</evidence>
<feature type="domain" description="Glycosyltransferase RgtA/B/C/D-like" evidence="9">
    <location>
        <begin position="76"/>
        <end position="236"/>
    </location>
</feature>
<evidence type="ECO:0000256" key="2">
    <source>
        <dbReference type="ARBA" id="ARBA00022475"/>
    </source>
</evidence>
<sequence>MGKPPTRTTAPDAAGRAAAAVAPPETGVPAFARGPVLTVAAAVAAVLLVTSGRYGYFGDELYFLAAGRRLDWGYADQPPLLPLLAQAMDTLAPGSLTVLRLPAVLATVGTVVLTALIARELGGGRRAQVLAAAAAACSAQLLGGGHYLATSTLDPFLWTMLLWLLVRWVRTRDDRLLLWAGVVTGIALNVKFLVPAFWVVAGLCLLACGPRELLRRPALAAGAVIALLAVAPTVVWQAANDWPQLDMGAAISTEVGAGWGGRLFFLPSALSGAGLVAGAILLVYGVVRLLRSPRLRPYRFLGWTVLGLTVLFLAVNGRYYYVAGMFGVCWAAAAVEIERARPARWWRWLLSWPSFAVSGMLAIVLGLPVLPIPTLAANPAVPRAPFATEEIGWPQVTTSVADAYRALPPQRRERTGVVTEFYWQAGAVDRYGPALGLPEPHSGNRGYWALGRPDDTVTDILYVGWNPGRITPMFGEVRPVGALDNGHGVLNSSQGMPIWLATDIRQPWSAVWPRMREMGV</sequence>
<protein>
    <submittedName>
        <fullName evidence="10">Glycosyl transferase, family 39</fullName>
    </submittedName>
</protein>
<dbReference type="InterPro" id="IPR038731">
    <property type="entry name" value="RgtA/B/C-like"/>
</dbReference>
<evidence type="ECO:0000313" key="11">
    <source>
        <dbReference type="Proteomes" id="UP000242444"/>
    </source>
</evidence>
<dbReference type="GO" id="GO:0016763">
    <property type="term" value="F:pentosyltransferase activity"/>
    <property type="evidence" value="ECO:0007669"/>
    <property type="project" value="TreeGrafter"/>
</dbReference>
<dbReference type="GO" id="GO:0009103">
    <property type="term" value="P:lipopolysaccharide biosynthetic process"/>
    <property type="evidence" value="ECO:0007669"/>
    <property type="project" value="UniProtKB-ARBA"/>
</dbReference>
<organism evidence="10 11">
    <name type="scientific">Amycolatopsis antarctica</name>
    <dbReference type="NCBI Taxonomy" id="1854586"/>
    <lineage>
        <taxon>Bacteria</taxon>
        <taxon>Bacillati</taxon>
        <taxon>Actinomycetota</taxon>
        <taxon>Actinomycetes</taxon>
        <taxon>Pseudonocardiales</taxon>
        <taxon>Pseudonocardiaceae</taxon>
        <taxon>Amycolatopsis</taxon>
    </lineage>
</organism>
<evidence type="ECO:0000259" key="9">
    <source>
        <dbReference type="Pfam" id="PF13231"/>
    </source>
</evidence>
<comment type="subcellular location">
    <subcellularLocation>
        <location evidence="1">Cell membrane</location>
        <topology evidence="1">Multi-pass membrane protein</topology>
    </subcellularLocation>
</comment>
<dbReference type="RefSeq" id="WP_094863745.1">
    <property type="nucleotide sequence ID" value="NZ_NKYE01000009.1"/>
</dbReference>
<evidence type="ECO:0000256" key="1">
    <source>
        <dbReference type="ARBA" id="ARBA00004651"/>
    </source>
</evidence>
<feature type="transmembrane region" description="Helical" evidence="8">
    <location>
        <begin position="36"/>
        <end position="56"/>
    </location>
</feature>
<dbReference type="InterPro" id="IPR050297">
    <property type="entry name" value="LipidA_mod_glycosyltrf_83"/>
</dbReference>
<comment type="caution">
    <text evidence="10">The sequence shown here is derived from an EMBL/GenBank/DDBJ whole genome shotgun (WGS) entry which is preliminary data.</text>
</comment>
<feature type="transmembrane region" description="Helical" evidence="8">
    <location>
        <begin position="218"/>
        <end position="239"/>
    </location>
</feature>
<keyword evidence="4 10" id="KW-0808">Transferase</keyword>
<proteinExistence type="predicted"/>
<evidence type="ECO:0000256" key="8">
    <source>
        <dbReference type="SAM" id="Phobius"/>
    </source>
</evidence>
<feature type="transmembrane region" description="Helical" evidence="8">
    <location>
        <begin position="98"/>
        <end position="117"/>
    </location>
</feature>
<dbReference type="EMBL" id="NKYE01000009">
    <property type="protein sequence ID" value="OZM72173.1"/>
    <property type="molecule type" value="Genomic_DNA"/>
</dbReference>
<dbReference type="PANTHER" id="PTHR33908">
    <property type="entry name" value="MANNOSYLTRANSFERASE YKCB-RELATED"/>
    <property type="match status" value="1"/>
</dbReference>
<name>A0A263D153_9PSEU</name>
<accession>A0A263D153</accession>
<keyword evidence="7 8" id="KW-0472">Membrane</keyword>
<feature type="transmembrane region" description="Helical" evidence="8">
    <location>
        <begin position="259"/>
        <end position="286"/>
    </location>
</feature>
<evidence type="ECO:0000256" key="6">
    <source>
        <dbReference type="ARBA" id="ARBA00022989"/>
    </source>
</evidence>
<dbReference type="OrthoDB" id="5166595at2"/>
<keyword evidence="3" id="KW-0328">Glycosyltransferase</keyword>
<evidence type="ECO:0000313" key="10">
    <source>
        <dbReference type="EMBL" id="OZM72173.1"/>
    </source>
</evidence>
<keyword evidence="6 8" id="KW-1133">Transmembrane helix</keyword>
<feature type="transmembrane region" description="Helical" evidence="8">
    <location>
        <begin position="176"/>
        <end position="206"/>
    </location>
</feature>
<gene>
    <name evidence="10" type="ORF">CFN78_16730</name>
</gene>
<reference evidence="10 11" key="1">
    <citation type="submission" date="2017-07" db="EMBL/GenBank/DDBJ databases">
        <title>Amycolatopsis antarcticus sp. nov., isolated from the surface of an Antarcticus brown macroalga.</title>
        <authorList>
            <person name="Wang J."/>
            <person name="Leiva S."/>
            <person name="Huang J."/>
            <person name="Huang Y."/>
        </authorList>
    </citation>
    <scope>NUCLEOTIDE SEQUENCE [LARGE SCALE GENOMIC DNA]</scope>
    <source>
        <strain evidence="10 11">AU-G6</strain>
    </source>
</reference>
<keyword evidence="5 8" id="KW-0812">Transmembrane</keyword>
<evidence type="ECO:0000256" key="3">
    <source>
        <dbReference type="ARBA" id="ARBA00022676"/>
    </source>
</evidence>
<keyword evidence="2" id="KW-1003">Cell membrane</keyword>
<dbReference type="GO" id="GO:0005886">
    <property type="term" value="C:plasma membrane"/>
    <property type="evidence" value="ECO:0007669"/>
    <property type="project" value="UniProtKB-SubCell"/>
</dbReference>
<evidence type="ECO:0000256" key="5">
    <source>
        <dbReference type="ARBA" id="ARBA00022692"/>
    </source>
</evidence>
<dbReference type="Proteomes" id="UP000242444">
    <property type="component" value="Unassembled WGS sequence"/>
</dbReference>
<feature type="transmembrane region" description="Helical" evidence="8">
    <location>
        <begin position="349"/>
        <end position="370"/>
    </location>
</feature>
<evidence type="ECO:0000256" key="7">
    <source>
        <dbReference type="ARBA" id="ARBA00023136"/>
    </source>
</evidence>
<feature type="transmembrane region" description="Helical" evidence="8">
    <location>
        <begin position="298"/>
        <end position="314"/>
    </location>
</feature>
<keyword evidence="11" id="KW-1185">Reference proteome</keyword>
<dbReference type="AlphaFoldDB" id="A0A263D153"/>
<dbReference type="Pfam" id="PF13231">
    <property type="entry name" value="PMT_2"/>
    <property type="match status" value="1"/>
</dbReference>
<dbReference type="InParanoid" id="A0A263D153"/>
<dbReference type="PANTHER" id="PTHR33908:SF11">
    <property type="entry name" value="MEMBRANE PROTEIN"/>
    <property type="match status" value="1"/>
</dbReference>